<keyword evidence="11 15" id="KW-0472">Membrane</keyword>
<dbReference type="Proteomes" id="UP000319801">
    <property type="component" value="Unassembled WGS sequence"/>
</dbReference>
<keyword evidence="4" id="KW-0268">Exocytosis</keyword>
<dbReference type="CDD" id="cd06902">
    <property type="entry name" value="lectin_ERGIC-53_ERGL"/>
    <property type="match status" value="1"/>
</dbReference>
<dbReference type="Pfam" id="PF05835">
    <property type="entry name" value="Synaphin"/>
    <property type="match status" value="1"/>
</dbReference>
<evidence type="ECO:0000256" key="12">
    <source>
        <dbReference type="ARBA" id="ARBA00023157"/>
    </source>
</evidence>
<dbReference type="AlphaFoldDB" id="A0A556V7U8"/>
<keyword evidence="6" id="KW-0732">Signal</keyword>
<gene>
    <name evidence="17" type="ORF">Baya_14117</name>
</gene>
<dbReference type="EMBL" id="VCAZ01000149">
    <property type="protein sequence ID" value="TSY69835.1"/>
    <property type="molecule type" value="Genomic_DNA"/>
</dbReference>
<keyword evidence="9 15" id="KW-1133">Transmembrane helix</keyword>
<dbReference type="GO" id="GO:0006887">
    <property type="term" value="P:exocytosis"/>
    <property type="evidence" value="ECO:0007669"/>
    <property type="project" value="UniProtKB-KW"/>
</dbReference>
<evidence type="ECO:0000256" key="7">
    <source>
        <dbReference type="ARBA" id="ARBA00022734"/>
    </source>
</evidence>
<feature type="domain" description="L-type lectin-like" evidence="16">
    <location>
        <begin position="55"/>
        <end position="277"/>
    </location>
</feature>
<feature type="region of interest" description="Disordered" evidence="14">
    <location>
        <begin position="469"/>
        <end position="495"/>
    </location>
</feature>
<dbReference type="CDD" id="cd22809">
    <property type="entry name" value="Complexin_NTD_CPLX_III_IV"/>
    <property type="match status" value="1"/>
</dbReference>
<dbReference type="InterPro" id="IPR051136">
    <property type="entry name" value="Intracellular_Lectin-GPT"/>
</dbReference>
<accession>A0A556V7U8</accession>
<name>A0A556V7U8_BAGYA</name>
<evidence type="ECO:0000256" key="9">
    <source>
        <dbReference type="ARBA" id="ARBA00022989"/>
    </source>
</evidence>
<keyword evidence="5 15" id="KW-0812">Transmembrane</keyword>
<keyword evidence="3" id="KW-0813">Transport</keyword>
<evidence type="ECO:0000256" key="5">
    <source>
        <dbReference type="ARBA" id="ARBA00022692"/>
    </source>
</evidence>
<comment type="caution">
    <text evidence="17">The sequence shown here is derived from an EMBL/GenBank/DDBJ whole genome shotgun (WGS) entry which is preliminary data.</text>
</comment>
<evidence type="ECO:0000256" key="15">
    <source>
        <dbReference type="SAM" id="Phobius"/>
    </source>
</evidence>
<evidence type="ECO:0000256" key="3">
    <source>
        <dbReference type="ARBA" id="ARBA00022448"/>
    </source>
</evidence>
<dbReference type="FunFam" id="2.60.120.200:FF:000028">
    <property type="entry name" value="Blast:Protein ERGIC-53"/>
    <property type="match status" value="1"/>
</dbReference>
<proteinExistence type="inferred from homology"/>
<dbReference type="Pfam" id="PF03388">
    <property type="entry name" value="Lectin_leg-like"/>
    <property type="match status" value="1"/>
</dbReference>
<feature type="transmembrane region" description="Helical" evidence="15">
    <location>
        <begin position="425"/>
        <end position="444"/>
    </location>
</feature>
<dbReference type="InterPro" id="IPR005052">
    <property type="entry name" value="Lectin_leg"/>
</dbReference>
<dbReference type="GO" id="GO:0045202">
    <property type="term" value="C:synapse"/>
    <property type="evidence" value="ECO:0007669"/>
    <property type="project" value="UniProtKB-SubCell"/>
</dbReference>
<reference evidence="17 18" key="1">
    <citation type="journal article" date="2019" name="Genome Biol. Evol.">
        <title>Whole-Genome Sequencing of the Giant Devil Catfish, Bagarius yarrelli.</title>
        <authorList>
            <person name="Jiang W."/>
            <person name="Lv Y."/>
            <person name="Cheng L."/>
            <person name="Yang K."/>
            <person name="Chao B."/>
            <person name="Wang X."/>
            <person name="Li Y."/>
            <person name="Pan X."/>
            <person name="You X."/>
            <person name="Zhang Y."/>
            <person name="Yang J."/>
            <person name="Li J."/>
            <person name="Zhang X."/>
            <person name="Liu S."/>
            <person name="Sun C."/>
            <person name="Yang J."/>
            <person name="Shi Q."/>
        </authorList>
    </citation>
    <scope>NUCLEOTIDE SEQUENCE [LARGE SCALE GENOMIC DNA]</scope>
    <source>
        <strain evidence="17">JWS20170419001</strain>
        <tissue evidence="17">Muscle</tissue>
    </source>
</reference>
<evidence type="ECO:0000256" key="6">
    <source>
        <dbReference type="ARBA" id="ARBA00022729"/>
    </source>
</evidence>
<evidence type="ECO:0000256" key="11">
    <source>
        <dbReference type="ARBA" id="ARBA00023136"/>
    </source>
</evidence>
<dbReference type="GO" id="GO:0000139">
    <property type="term" value="C:Golgi membrane"/>
    <property type="evidence" value="ECO:0007669"/>
    <property type="project" value="TreeGrafter"/>
</dbReference>
<organism evidence="17 18">
    <name type="scientific">Bagarius yarrelli</name>
    <name type="common">Goonch</name>
    <name type="synonym">Bagrus yarrelli</name>
    <dbReference type="NCBI Taxonomy" id="175774"/>
    <lineage>
        <taxon>Eukaryota</taxon>
        <taxon>Metazoa</taxon>
        <taxon>Chordata</taxon>
        <taxon>Craniata</taxon>
        <taxon>Vertebrata</taxon>
        <taxon>Euteleostomi</taxon>
        <taxon>Actinopterygii</taxon>
        <taxon>Neopterygii</taxon>
        <taxon>Teleostei</taxon>
        <taxon>Ostariophysi</taxon>
        <taxon>Siluriformes</taxon>
        <taxon>Sisoridae</taxon>
        <taxon>Sisorinae</taxon>
        <taxon>Bagarius</taxon>
    </lineage>
</organism>
<dbReference type="GO" id="GO:0030134">
    <property type="term" value="C:COPII-coated ER to Golgi transport vesicle"/>
    <property type="evidence" value="ECO:0007669"/>
    <property type="project" value="TreeGrafter"/>
</dbReference>
<evidence type="ECO:0000256" key="8">
    <source>
        <dbReference type="ARBA" id="ARBA00022775"/>
    </source>
</evidence>
<keyword evidence="12" id="KW-1015">Disulfide bond</keyword>
<dbReference type="GO" id="GO:0005789">
    <property type="term" value="C:endoplasmic reticulum membrane"/>
    <property type="evidence" value="ECO:0007669"/>
    <property type="project" value="TreeGrafter"/>
</dbReference>
<dbReference type="OrthoDB" id="10265193at2759"/>
<dbReference type="Gene3D" id="2.60.120.200">
    <property type="match status" value="1"/>
</dbReference>
<dbReference type="InterPro" id="IPR013320">
    <property type="entry name" value="ConA-like_dom_sf"/>
</dbReference>
<dbReference type="GO" id="GO:0033116">
    <property type="term" value="C:endoplasmic reticulum-Golgi intermediate compartment membrane"/>
    <property type="evidence" value="ECO:0007669"/>
    <property type="project" value="UniProtKB-SubCell"/>
</dbReference>
<dbReference type="GO" id="GO:0006888">
    <property type="term" value="P:endoplasmic reticulum to Golgi vesicle-mediated transport"/>
    <property type="evidence" value="ECO:0007669"/>
    <property type="project" value="TreeGrafter"/>
</dbReference>
<dbReference type="GO" id="GO:0019905">
    <property type="term" value="F:syntaxin binding"/>
    <property type="evidence" value="ECO:0007669"/>
    <property type="project" value="InterPro"/>
</dbReference>
<evidence type="ECO:0000313" key="18">
    <source>
        <dbReference type="Proteomes" id="UP000319801"/>
    </source>
</evidence>
<keyword evidence="7" id="KW-0430">Lectin</keyword>
<dbReference type="GO" id="GO:0005537">
    <property type="term" value="F:D-mannose binding"/>
    <property type="evidence" value="ECO:0007669"/>
    <property type="project" value="TreeGrafter"/>
</dbReference>
<keyword evidence="18" id="KW-1185">Reference proteome</keyword>
<dbReference type="InterPro" id="IPR008849">
    <property type="entry name" value="Synaphin"/>
</dbReference>
<evidence type="ECO:0000256" key="1">
    <source>
        <dbReference type="ARBA" id="ARBA00004151"/>
    </source>
</evidence>
<keyword evidence="10" id="KW-0770">Synapse</keyword>
<evidence type="ECO:0000256" key="4">
    <source>
        <dbReference type="ARBA" id="ARBA00022483"/>
    </source>
</evidence>
<comment type="subcellular location">
    <subcellularLocation>
        <location evidence="1">Endoplasmic reticulum-Golgi intermediate compartment membrane</location>
        <topology evidence="1">Single-pass type I membrane protein</topology>
    </subcellularLocation>
    <subcellularLocation>
        <location evidence="13">Synapse</location>
    </subcellularLocation>
</comment>
<evidence type="ECO:0000256" key="2">
    <source>
        <dbReference type="ARBA" id="ARBA00005396"/>
    </source>
</evidence>
<feature type="compositionally biased region" description="Basic and acidic residues" evidence="14">
    <location>
        <begin position="474"/>
        <end position="484"/>
    </location>
</feature>
<dbReference type="SUPFAM" id="SSF49899">
    <property type="entry name" value="Concanavalin A-like lectins/glucanases"/>
    <property type="match status" value="1"/>
</dbReference>
<evidence type="ECO:0000313" key="17">
    <source>
        <dbReference type="EMBL" id="TSY69835.1"/>
    </source>
</evidence>
<dbReference type="GO" id="GO:0006836">
    <property type="term" value="P:neurotransmitter transport"/>
    <property type="evidence" value="ECO:0007669"/>
    <property type="project" value="UniProtKB-KW"/>
</dbReference>
<evidence type="ECO:0000256" key="10">
    <source>
        <dbReference type="ARBA" id="ARBA00023018"/>
    </source>
</evidence>
<dbReference type="PROSITE" id="PS51328">
    <property type="entry name" value="L_LECTIN_LIKE"/>
    <property type="match status" value="1"/>
</dbReference>
<dbReference type="PANTHER" id="PTHR12223">
    <property type="entry name" value="VESICULAR MANNOSE-BINDING LECTIN"/>
    <property type="match status" value="1"/>
</dbReference>
<keyword evidence="8" id="KW-0532">Neurotransmitter transport</keyword>
<evidence type="ECO:0000256" key="14">
    <source>
        <dbReference type="SAM" id="MobiDB-lite"/>
    </source>
</evidence>
<sequence>MPCARQRFVSSKNRSEKMAVSTVKLLPAQRCLLLISVLFHCSVRGETVSEEAPHRRFEYKYSFKGPHLTQSDGSVPFWVHTGNAIPSADQIRITPSLRSQKGSVWTKMPMNFEHWEAEVAFRISGRGRTGADGLAIWYTENQGLDGPVFGAADQWNGVGIFFDSFDNDGKKNNPAVLVVGNNGQLIYDHQNDGSTQALASCLRDFRNKPYPIRAKITYYRKTLTVLINNGFTPGKDDYEFCAKVENMIVPAMGYFGISAATGGLAVEDLYESVSDREIRQVFEGQNQIHLEIKQLHRQLAMILDEQRRYVSVISEEISKRSGQAQPGQGPSQELDTIITSQQEVLRNLNELKNSFSASMQQLSAAQQGNAGALGTYEAIQHFNDIKEHLHVVKRNVEHVIQRNAPPAEKQKCPEIPPPSPCLSTAHFIIFIVVQTLLFFGYVVYNRRTHTARKMAFLIKSMVGNPLKGMGLGGGEEKSEAEAPKDPAAAAGMTREEYEEYQKQLVEEKMERDADFLNRKAERANLRVCLREKYRLPKSEQDENMIQMAGDDVDVPEELLKMVDEDATEEEEKESILGQMQNLQNMDMEQIKEKATATFNEMKSKAEEKCCVM</sequence>
<protein>
    <submittedName>
        <fullName evidence="17">Protein ERGIC-53</fullName>
    </submittedName>
</protein>
<comment type="similarity">
    <text evidence="2">Belongs to the complexin/synaphin family.</text>
</comment>
<evidence type="ECO:0000256" key="13">
    <source>
        <dbReference type="ARBA" id="ARBA00034103"/>
    </source>
</evidence>
<evidence type="ECO:0000259" key="16">
    <source>
        <dbReference type="PROSITE" id="PS51328"/>
    </source>
</evidence>
<dbReference type="PANTHER" id="PTHR12223:SF28">
    <property type="entry name" value="LECTIN, MANNOSE BINDING 1 LIKE"/>
    <property type="match status" value="1"/>
</dbReference>